<comment type="caution">
    <text evidence="2">The sequence shown here is derived from an EMBL/GenBank/DDBJ whole genome shotgun (WGS) entry which is preliminary data.</text>
</comment>
<proteinExistence type="predicted"/>
<gene>
    <name evidence="2" type="ORF">VTL71DRAFT_2742</name>
</gene>
<organism evidence="2 3">
    <name type="scientific">Oculimacula yallundae</name>
    <dbReference type="NCBI Taxonomy" id="86028"/>
    <lineage>
        <taxon>Eukaryota</taxon>
        <taxon>Fungi</taxon>
        <taxon>Dikarya</taxon>
        <taxon>Ascomycota</taxon>
        <taxon>Pezizomycotina</taxon>
        <taxon>Leotiomycetes</taxon>
        <taxon>Helotiales</taxon>
        <taxon>Ploettnerulaceae</taxon>
        <taxon>Oculimacula</taxon>
    </lineage>
</organism>
<dbReference type="InterPro" id="IPR017853">
    <property type="entry name" value="GH"/>
</dbReference>
<evidence type="ECO:0000313" key="3">
    <source>
        <dbReference type="Proteomes" id="UP001595075"/>
    </source>
</evidence>
<feature type="chain" id="PRO_5045202119" description="Glycoside hydrolase family 39 protein" evidence="1">
    <location>
        <begin position="20"/>
        <end position="468"/>
    </location>
</feature>
<reference evidence="2 3" key="1">
    <citation type="journal article" date="2024" name="Commun. Biol.">
        <title>Comparative genomic analysis of thermophilic fungi reveals convergent evolutionary adaptations and gene losses.</title>
        <authorList>
            <person name="Steindorff A.S."/>
            <person name="Aguilar-Pontes M.V."/>
            <person name="Robinson A.J."/>
            <person name="Andreopoulos B."/>
            <person name="LaButti K."/>
            <person name="Kuo A."/>
            <person name="Mondo S."/>
            <person name="Riley R."/>
            <person name="Otillar R."/>
            <person name="Haridas S."/>
            <person name="Lipzen A."/>
            <person name="Grimwood J."/>
            <person name="Schmutz J."/>
            <person name="Clum A."/>
            <person name="Reid I.D."/>
            <person name="Moisan M.C."/>
            <person name="Butler G."/>
            <person name="Nguyen T.T.M."/>
            <person name="Dewar K."/>
            <person name="Conant G."/>
            <person name="Drula E."/>
            <person name="Henrissat B."/>
            <person name="Hansel C."/>
            <person name="Singer S."/>
            <person name="Hutchinson M.I."/>
            <person name="de Vries R.P."/>
            <person name="Natvig D.O."/>
            <person name="Powell A.J."/>
            <person name="Tsang A."/>
            <person name="Grigoriev I.V."/>
        </authorList>
    </citation>
    <scope>NUCLEOTIDE SEQUENCE [LARGE SCALE GENOMIC DNA]</scope>
    <source>
        <strain evidence="2 3">CBS 494.80</strain>
    </source>
</reference>
<protein>
    <recommendedName>
        <fullName evidence="4">Glycoside hydrolase family 39 protein</fullName>
    </recommendedName>
</protein>
<dbReference type="SUPFAM" id="SSF51445">
    <property type="entry name" value="(Trans)glycosidases"/>
    <property type="match status" value="1"/>
</dbReference>
<evidence type="ECO:0000256" key="1">
    <source>
        <dbReference type="SAM" id="SignalP"/>
    </source>
</evidence>
<sequence>MHFLSTLTGVASIALCVSSTPVEIAKRQLGTATVSLAQPSGTPSHLASGFIYGIPDNGSSVSTQIPDHFYTDIKFNYCRAGGAQLPAPSRGWIHGIEEFDNRFASALSNYRTSRKFGARYILLVHDLWGADSLQSSDSVFPGDNNDFSNYNAFLTRLISKLKDNNMIEGLDIDIWNEPDIWGFWIRTPAQWVQMWGVGYHRFRTELPGTIITGPSVASPPEQNMVWWDAFGAFIASNNSVPDIYTWHNLESSYDPARTLPNLANWRAKYGLPDKPKNINEYAGRSEQIPSTAVWFISRLERYNIQGLRANWASAYELHDYLGNMLGKPGAGTSTYVPSGTGYWPVGEWQIYKYYGSSMTGERLATSGSADGKFDVYATRGGAANTVKILAGTRGTTGLYDITVTGLSAVGLTSGNVNVRTRRFDNNGQYGEVGAPVDMGVWGHTIANDQITFHVQPATASTAYAFEFV</sequence>
<dbReference type="Proteomes" id="UP001595075">
    <property type="component" value="Unassembled WGS sequence"/>
</dbReference>
<evidence type="ECO:0008006" key="4">
    <source>
        <dbReference type="Google" id="ProtNLM"/>
    </source>
</evidence>
<name>A0ABR4CA57_9HELO</name>
<keyword evidence="3" id="KW-1185">Reference proteome</keyword>
<keyword evidence="1" id="KW-0732">Signal</keyword>
<evidence type="ECO:0000313" key="2">
    <source>
        <dbReference type="EMBL" id="KAL2066670.1"/>
    </source>
</evidence>
<dbReference type="Gene3D" id="3.20.20.80">
    <property type="entry name" value="Glycosidases"/>
    <property type="match status" value="1"/>
</dbReference>
<feature type="signal peptide" evidence="1">
    <location>
        <begin position="1"/>
        <end position="19"/>
    </location>
</feature>
<accession>A0ABR4CA57</accession>
<dbReference type="EMBL" id="JAZHXI010000011">
    <property type="protein sequence ID" value="KAL2066670.1"/>
    <property type="molecule type" value="Genomic_DNA"/>
</dbReference>